<accession>A0A9P3CTJ1</accession>
<comment type="caution">
    <text evidence="1">The sequence shown here is derived from an EMBL/GenBank/DDBJ whole genome shotgun (WGS) entry which is preliminary data.</text>
</comment>
<organism evidence="1 2">
    <name type="scientific">Cercospora kikuchii</name>
    <dbReference type="NCBI Taxonomy" id="84275"/>
    <lineage>
        <taxon>Eukaryota</taxon>
        <taxon>Fungi</taxon>
        <taxon>Dikarya</taxon>
        <taxon>Ascomycota</taxon>
        <taxon>Pezizomycotina</taxon>
        <taxon>Dothideomycetes</taxon>
        <taxon>Dothideomycetidae</taxon>
        <taxon>Mycosphaerellales</taxon>
        <taxon>Mycosphaerellaceae</taxon>
        <taxon>Cercospora</taxon>
    </lineage>
</organism>
<evidence type="ECO:0000313" key="1">
    <source>
        <dbReference type="EMBL" id="GIZ48336.1"/>
    </source>
</evidence>
<dbReference type="RefSeq" id="XP_044662823.1">
    <property type="nucleotide sequence ID" value="XM_044806888.1"/>
</dbReference>
<proteinExistence type="predicted"/>
<dbReference type="EMBL" id="BOLY01000008">
    <property type="protein sequence ID" value="GIZ48336.1"/>
    <property type="molecule type" value="Genomic_DNA"/>
</dbReference>
<dbReference type="GeneID" id="68296976"/>
<sequence length="138" mass="15585">MEQEDDKALEQLAVLEKEIAEIKSSLAMYDLILQLATQRWPNLWRIAASANPQAQLRDVYEVLELELGFYTLTARIPTPSKTGLMYRLFNTAKTENPRVTLQTMLESIQREINEGKRNGLQAGAGIAYTCPGCGVYLY</sequence>
<reference evidence="1 2" key="1">
    <citation type="submission" date="2021-01" db="EMBL/GenBank/DDBJ databases">
        <title>Cercospora kikuchii MAFF 305040 whole genome shotgun sequence.</title>
        <authorList>
            <person name="Kashiwa T."/>
            <person name="Suzuki T."/>
        </authorList>
    </citation>
    <scope>NUCLEOTIDE SEQUENCE [LARGE SCALE GENOMIC DNA]</scope>
    <source>
        <strain evidence="1 2">MAFF 305040</strain>
    </source>
</reference>
<name>A0A9P3CTJ1_9PEZI</name>
<keyword evidence="2" id="KW-1185">Reference proteome</keyword>
<dbReference type="AlphaFoldDB" id="A0A9P3CTJ1"/>
<evidence type="ECO:0000313" key="2">
    <source>
        <dbReference type="Proteomes" id="UP000825890"/>
    </source>
</evidence>
<protein>
    <submittedName>
        <fullName evidence="1">Uncharacterized protein</fullName>
    </submittedName>
</protein>
<gene>
    <name evidence="1" type="ORF">CKM354_001140100</name>
</gene>
<dbReference type="Proteomes" id="UP000825890">
    <property type="component" value="Unassembled WGS sequence"/>
</dbReference>